<dbReference type="Pfam" id="PF00611">
    <property type="entry name" value="FCH"/>
    <property type="match status" value="1"/>
</dbReference>
<feature type="region of interest" description="Disordered" evidence="2">
    <location>
        <begin position="251"/>
        <end position="301"/>
    </location>
</feature>
<evidence type="ECO:0000313" key="5">
    <source>
        <dbReference type="EMBL" id="KNE97387.1"/>
    </source>
</evidence>
<feature type="domain" description="Rho-GAP" evidence="3">
    <location>
        <begin position="643"/>
        <end position="864"/>
    </location>
</feature>
<accession>A0A0L0VDJ8</accession>
<dbReference type="Gene3D" id="1.20.1270.60">
    <property type="entry name" value="Arfaptin homology (AH) domain/BAR domain"/>
    <property type="match status" value="2"/>
</dbReference>
<dbReference type="Pfam" id="PF00620">
    <property type="entry name" value="RhoGAP"/>
    <property type="match status" value="1"/>
</dbReference>
<feature type="compositionally biased region" description="Basic and acidic residues" evidence="2">
    <location>
        <begin position="282"/>
        <end position="291"/>
    </location>
</feature>
<protein>
    <recommendedName>
        <fullName evidence="7">Rho-GAP domain-containing protein</fullName>
    </recommendedName>
</protein>
<dbReference type="PANTHER" id="PTHR23065">
    <property type="entry name" value="PROLINE-SERINE-THREONINE PHOSPHATASE INTERACTING PROTEIN 1"/>
    <property type="match status" value="1"/>
</dbReference>
<keyword evidence="1" id="KW-0175">Coiled coil</keyword>
<feature type="compositionally biased region" description="Polar residues" evidence="2">
    <location>
        <begin position="1197"/>
        <end position="1235"/>
    </location>
</feature>
<dbReference type="Gene3D" id="1.10.555.10">
    <property type="entry name" value="Rho GTPase activation protein"/>
    <property type="match status" value="1"/>
</dbReference>
<evidence type="ECO:0000313" key="6">
    <source>
        <dbReference type="Proteomes" id="UP000054564"/>
    </source>
</evidence>
<dbReference type="STRING" id="1165861.A0A0L0VDJ8"/>
<gene>
    <name evidence="5" type="ORF">PSTG_09359</name>
</gene>
<feature type="compositionally biased region" description="Polar residues" evidence="2">
    <location>
        <begin position="178"/>
        <end position="193"/>
    </location>
</feature>
<proteinExistence type="predicted"/>
<dbReference type="InterPro" id="IPR031160">
    <property type="entry name" value="F_BAR_dom"/>
</dbReference>
<feature type="compositionally biased region" description="Polar residues" evidence="2">
    <location>
        <begin position="200"/>
        <end position="211"/>
    </location>
</feature>
<dbReference type="SUPFAM" id="SSF103657">
    <property type="entry name" value="BAR/IMD domain-like"/>
    <property type="match status" value="2"/>
</dbReference>
<evidence type="ECO:0008006" key="7">
    <source>
        <dbReference type="Google" id="ProtNLM"/>
    </source>
</evidence>
<dbReference type="GO" id="GO:0005886">
    <property type="term" value="C:plasma membrane"/>
    <property type="evidence" value="ECO:0007669"/>
    <property type="project" value="TreeGrafter"/>
</dbReference>
<dbReference type="GO" id="GO:0007264">
    <property type="term" value="P:small GTPase-mediated signal transduction"/>
    <property type="evidence" value="ECO:0007669"/>
    <property type="project" value="TreeGrafter"/>
</dbReference>
<feature type="compositionally biased region" description="Polar residues" evidence="2">
    <location>
        <begin position="251"/>
        <end position="260"/>
    </location>
</feature>
<dbReference type="GO" id="GO:0000935">
    <property type="term" value="C:division septum"/>
    <property type="evidence" value="ECO:0007669"/>
    <property type="project" value="TreeGrafter"/>
</dbReference>
<comment type="caution">
    <text evidence="5">The sequence shown here is derived from an EMBL/GenBank/DDBJ whole genome shotgun (WGS) entry which is preliminary data.</text>
</comment>
<dbReference type="GO" id="GO:0007010">
    <property type="term" value="P:cytoskeleton organization"/>
    <property type="evidence" value="ECO:0007669"/>
    <property type="project" value="TreeGrafter"/>
</dbReference>
<dbReference type="InterPro" id="IPR001060">
    <property type="entry name" value="FCH_dom"/>
</dbReference>
<dbReference type="GO" id="GO:0005737">
    <property type="term" value="C:cytoplasm"/>
    <property type="evidence" value="ECO:0007669"/>
    <property type="project" value="TreeGrafter"/>
</dbReference>
<dbReference type="InterPro" id="IPR000198">
    <property type="entry name" value="RhoGAP_dom"/>
</dbReference>
<feature type="compositionally biased region" description="Acidic residues" evidence="2">
    <location>
        <begin position="1042"/>
        <end position="1051"/>
    </location>
</feature>
<organism evidence="5 6">
    <name type="scientific">Puccinia striiformis f. sp. tritici PST-78</name>
    <dbReference type="NCBI Taxonomy" id="1165861"/>
    <lineage>
        <taxon>Eukaryota</taxon>
        <taxon>Fungi</taxon>
        <taxon>Dikarya</taxon>
        <taxon>Basidiomycota</taxon>
        <taxon>Pucciniomycotina</taxon>
        <taxon>Pucciniomycetes</taxon>
        <taxon>Pucciniales</taxon>
        <taxon>Pucciniaceae</taxon>
        <taxon>Puccinia</taxon>
    </lineage>
</organism>
<dbReference type="PANTHER" id="PTHR23065:SF17">
    <property type="entry name" value="RHO-GTPASE-ACTIVATING PROTEIN RGD2"/>
    <property type="match status" value="1"/>
</dbReference>
<reference evidence="6" key="1">
    <citation type="submission" date="2014-03" db="EMBL/GenBank/DDBJ databases">
        <title>The Genome Sequence of Puccinia striiformis f. sp. tritici PST-78.</title>
        <authorList>
            <consortium name="The Broad Institute Genome Sequencing Platform"/>
            <person name="Cuomo C."/>
            <person name="Hulbert S."/>
            <person name="Chen X."/>
            <person name="Walker B."/>
            <person name="Young S.K."/>
            <person name="Zeng Q."/>
            <person name="Gargeya S."/>
            <person name="Fitzgerald M."/>
            <person name="Haas B."/>
            <person name="Abouelleil A."/>
            <person name="Alvarado L."/>
            <person name="Arachchi H.M."/>
            <person name="Berlin A.M."/>
            <person name="Chapman S.B."/>
            <person name="Goldberg J."/>
            <person name="Griggs A."/>
            <person name="Gujja S."/>
            <person name="Hansen M."/>
            <person name="Howarth C."/>
            <person name="Imamovic A."/>
            <person name="Larimer J."/>
            <person name="McCowan C."/>
            <person name="Montmayeur A."/>
            <person name="Murphy C."/>
            <person name="Neiman D."/>
            <person name="Pearson M."/>
            <person name="Priest M."/>
            <person name="Roberts A."/>
            <person name="Saif S."/>
            <person name="Shea T."/>
            <person name="Sisk P."/>
            <person name="Sykes S."/>
            <person name="Wortman J."/>
            <person name="Nusbaum C."/>
            <person name="Birren B."/>
        </authorList>
    </citation>
    <scope>NUCLEOTIDE SEQUENCE [LARGE SCALE GENOMIC DNA]</scope>
    <source>
        <strain evidence="6">race PST-78</strain>
    </source>
</reference>
<evidence type="ECO:0000259" key="4">
    <source>
        <dbReference type="PROSITE" id="PS51741"/>
    </source>
</evidence>
<dbReference type="SMART" id="SM00055">
    <property type="entry name" value="FCH"/>
    <property type="match status" value="1"/>
</dbReference>
<feature type="compositionally biased region" description="Polar residues" evidence="2">
    <location>
        <begin position="1009"/>
        <end position="1036"/>
    </location>
</feature>
<dbReference type="EMBL" id="AJIL01000069">
    <property type="protein sequence ID" value="KNE97387.1"/>
    <property type="molecule type" value="Genomic_DNA"/>
</dbReference>
<dbReference type="AlphaFoldDB" id="A0A0L0VDJ8"/>
<dbReference type="InterPro" id="IPR008936">
    <property type="entry name" value="Rho_GTPase_activation_prot"/>
</dbReference>
<dbReference type="InterPro" id="IPR027267">
    <property type="entry name" value="AH/BAR_dom_sf"/>
</dbReference>
<feature type="compositionally biased region" description="Low complexity" evidence="2">
    <location>
        <begin position="442"/>
        <end position="460"/>
    </location>
</feature>
<dbReference type="Proteomes" id="UP000054564">
    <property type="component" value="Unassembled WGS sequence"/>
</dbReference>
<feature type="region of interest" description="Disordered" evidence="2">
    <location>
        <begin position="1116"/>
        <end position="1244"/>
    </location>
</feature>
<evidence type="ECO:0000256" key="2">
    <source>
        <dbReference type="SAM" id="MobiDB-lite"/>
    </source>
</evidence>
<feature type="region of interest" description="Disordered" evidence="2">
    <location>
        <begin position="164"/>
        <end position="211"/>
    </location>
</feature>
<name>A0A0L0VDJ8_9BASI</name>
<feature type="region of interest" description="Disordered" evidence="2">
    <location>
        <begin position="419"/>
        <end position="479"/>
    </location>
</feature>
<evidence type="ECO:0000259" key="3">
    <source>
        <dbReference type="PROSITE" id="PS50238"/>
    </source>
</evidence>
<keyword evidence="6" id="KW-1185">Reference proteome</keyword>
<evidence type="ECO:0000256" key="1">
    <source>
        <dbReference type="PROSITE-ProRule" id="PRU01077"/>
    </source>
</evidence>
<dbReference type="PROSITE" id="PS51741">
    <property type="entry name" value="F_BAR"/>
    <property type="match status" value="1"/>
</dbReference>
<dbReference type="GO" id="GO:0005096">
    <property type="term" value="F:GTPase activator activity"/>
    <property type="evidence" value="ECO:0007669"/>
    <property type="project" value="TreeGrafter"/>
</dbReference>
<feature type="compositionally biased region" description="Basic and acidic residues" evidence="2">
    <location>
        <begin position="518"/>
        <end position="530"/>
    </location>
</feature>
<dbReference type="PROSITE" id="PS50238">
    <property type="entry name" value="RHOGAP"/>
    <property type="match status" value="1"/>
</dbReference>
<sequence>MDSSKEKDKRQSQAMPKMPATFDRWFWTADYRRGVTILFDKLNAGLKESQELIAFIRKRESFERAYAHELKSTNPLDPDGFGYDDGASFFSVYKQLRSSQVELADAHARLALQLDRLVIGPFETWSRDHQQRITKSIDRVELILSRWENQAKELIKLKEIYDSKTQEADEAEEDSRFSPASTLNHHQQQQQGFPSKEQLDSYSIAESTASPRETYGQITKLVSEQAIGLSRAVTQKMRIQDGRLGFKAQSLNETKQSPPENQDHKPLPESPDNPIDSNLSTEKGKSKEAKHMTAPPNTSLQPTSTLLNIAGVVKSPFQWSQLFSKAHDTIFKQSIKVPVLGTYHGAHSGEDLVIFFKNNLIELNGDPDRAIELCKELSQELSILRLIGEIGNKFIASHDAFYVWKPEAFNLHKLNDTDPKELEEEDQRRTLTNLPEKRHMKSNSLNNSPSRSNLQSSSPRMTVPNTLTGIPKGFEKQSSTGSALGKYIQTAVTQAAKGINELGATVGVSSPITAESPGETRAERLGREARSAEKAYSTGVIRLDHTRLTLEQTISEYFNFLQRCELDRLRAAKAVIMGFNAALATLNPKMDKLAEQANVLNESFSPENDVNALVERYKTGPFRPSPILFHSYRSNESRVYFGIDLSKWHNSQQGDTEDDFNDVPPILTRLLNILEKTYPKLSNDDERRKTWIYEVPLKAIHELREALNDPYKSRISDERLEGLDPPLIAATIKLWLLELDPPPVHSSRYEDVKAIYPQRGVATTTGEGGIESSDSVDVRVEVLANLLSKLPKPHLMVIDTIISHIKNLFANTEAQEDDDLYLTKLGLSIARTLLRPKVENGVTLSDRFQPMFIVDLIKNYDRILPVAIGLRNKMMGGGENVNEFGIKKPTRKNTRPTDMRIRRSELGIAGSIPDNKAQKILADQRRRVSQGEAAVPLKKSTEHVKVVNSPTSPQSVVVRSVAGTAENSPVDEFQVKRKDTSGHDSLSKGIDRSSLKEDEAPITVVANDQIVTPPSSSIQQQQFTPIRSTDQAPSDQATDDQQQVEESEDETRDAPFVPPFASGANDPVDLPFVPPNTTTTGTSSSNIANEIISAYGNGGGGGGSSSEIDEQDIPLTTKTNINRLSSSHTKRNSSTSSSVGGATGLGRKRGIVGSPKLRNSTSSKLINHRNSDSSPPPPIPASTTTSNHSKAAPSVGSLRSQFEHSSVTAPSQRSSLINPSTTNNENSVPTTASTNRYRRDPPKV</sequence>
<feature type="domain" description="F-BAR" evidence="4">
    <location>
        <begin position="20"/>
        <end position="609"/>
    </location>
</feature>
<feature type="compositionally biased region" description="Basic and acidic residues" evidence="2">
    <location>
        <begin position="973"/>
        <end position="999"/>
    </location>
</feature>
<feature type="region of interest" description="Disordered" evidence="2">
    <location>
        <begin position="510"/>
        <end position="530"/>
    </location>
</feature>
<feature type="region of interest" description="Disordered" evidence="2">
    <location>
        <begin position="968"/>
        <end position="1085"/>
    </location>
</feature>
<dbReference type="SUPFAM" id="SSF48350">
    <property type="entry name" value="GTPase activation domain, GAP"/>
    <property type="match status" value="1"/>
</dbReference>
<dbReference type="OrthoDB" id="2155291at2759"/>
<dbReference type="SMART" id="SM00324">
    <property type="entry name" value="RhoGAP"/>
    <property type="match status" value="1"/>
</dbReference>